<dbReference type="PIRSF" id="PIRSF005096">
    <property type="entry name" value="GALM"/>
    <property type="match status" value="1"/>
</dbReference>
<dbReference type="Gene3D" id="2.70.98.10">
    <property type="match status" value="1"/>
</dbReference>
<gene>
    <name evidence="15" type="ORF">SAMN06265377_2981</name>
</gene>
<organism evidence="15 16">
    <name type="scientific">Flagellimonas pacifica</name>
    <dbReference type="NCBI Taxonomy" id="1247520"/>
    <lineage>
        <taxon>Bacteria</taxon>
        <taxon>Pseudomonadati</taxon>
        <taxon>Bacteroidota</taxon>
        <taxon>Flavobacteriia</taxon>
        <taxon>Flavobacteriales</taxon>
        <taxon>Flavobacteriaceae</taxon>
        <taxon>Flagellimonas</taxon>
    </lineage>
</organism>
<evidence type="ECO:0000313" key="16">
    <source>
        <dbReference type="Proteomes" id="UP000219048"/>
    </source>
</evidence>
<evidence type="ECO:0000256" key="2">
    <source>
        <dbReference type="ARBA" id="ARBA00004496"/>
    </source>
</evidence>
<keyword evidence="10 11" id="KW-0119">Carbohydrate metabolism</keyword>
<dbReference type="GO" id="GO:0004034">
    <property type="term" value="F:aldose 1-epimerase activity"/>
    <property type="evidence" value="ECO:0007669"/>
    <property type="project" value="UniProtKB-EC"/>
</dbReference>
<keyword evidence="9 11" id="KW-0413">Isomerase</keyword>
<keyword evidence="8" id="KW-0106">Calcium</keyword>
<comment type="cofactor">
    <cofactor evidence="1">
        <name>Ca(2+)</name>
        <dbReference type="ChEBI" id="CHEBI:29108"/>
    </cofactor>
</comment>
<proteinExistence type="inferred from homology"/>
<evidence type="ECO:0000256" key="9">
    <source>
        <dbReference type="ARBA" id="ARBA00023235"/>
    </source>
</evidence>
<feature type="binding site" evidence="13">
    <location>
        <position position="277"/>
    </location>
    <ligand>
        <name>beta-D-galactose</name>
        <dbReference type="ChEBI" id="CHEBI:27667"/>
    </ligand>
</feature>
<keyword evidence="6" id="KW-0963">Cytoplasm</keyword>
<sequence>MNNKILIIIFLFTSIIAKVQMNLNKEIKLIEKTAFEKTVDGKKVALYTLKNTSGTVCQITNYGGKVVSLWVKDKSGVYEDIVLGHSNIDDFLTTKEKYFGALIGRYGNRIGQGKFSLDGKEYTLATNNGQNHLHGGNKGYDAVVWDAKQVDSNTLELGYVSKHMEEGYPGNLTIKVKYRLTDKNELKIEYWASTDQSTIVNLTHHSFFNLKGAGNGTINDHLLQINAAYFTPVDEGLIPTGELLEVENTSMDFQKLTSIGEHVNEAYEQLQYGLGYDHNFVLNQTKDGLNFAAKVVEPISGRIMEVYTNEPGLQFYGGNFLDGSVTGKYHKKYDYRTAFCLETQHFPDSPNKPQFPTTRLDPKEEYYSICVYKFSIME</sequence>
<dbReference type="AlphaFoldDB" id="A0A285MVC5"/>
<accession>A0A285MVC5</accession>
<evidence type="ECO:0000256" key="1">
    <source>
        <dbReference type="ARBA" id="ARBA00001913"/>
    </source>
</evidence>
<comment type="pathway">
    <text evidence="3 11">Carbohydrate metabolism; hexose metabolism.</text>
</comment>
<comment type="subcellular location">
    <subcellularLocation>
        <location evidence="2">Cytoplasm</location>
    </subcellularLocation>
</comment>
<dbReference type="InterPro" id="IPR014718">
    <property type="entry name" value="GH-type_carb-bd"/>
</dbReference>
<dbReference type="EMBL" id="OBEH01000004">
    <property type="protein sequence ID" value="SNZ01149.1"/>
    <property type="molecule type" value="Genomic_DNA"/>
</dbReference>
<evidence type="ECO:0000256" key="5">
    <source>
        <dbReference type="ARBA" id="ARBA00011245"/>
    </source>
</evidence>
<protein>
    <recommendedName>
        <fullName evidence="11">Aldose 1-epimerase</fullName>
        <ecNumber evidence="11">5.1.3.3</ecNumber>
    </recommendedName>
</protein>
<dbReference type="PANTHER" id="PTHR10091:SF0">
    <property type="entry name" value="GALACTOSE MUTAROTASE"/>
    <property type="match status" value="1"/>
</dbReference>
<dbReference type="InterPro" id="IPR015443">
    <property type="entry name" value="Aldose_1-epimerase"/>
</dbReference>
<dbReference type="InterPro" id="IPR047215">
    <property type="entry name" value="Galactose_mutarotase-like"/>
</dbReference>
<evidence type="ECO:0000256" key="6">
    <source>
        <dbReference type="ARBA" id="ARBA00022490"/>
    </source>
</evidence>
<evidence type="ECO:0000256" key="10">
    <source>
        <dbReference type="ARBA" id="ARBA00023277"/>
    </source>
</evidence>
<evidence type="ECO:0000313" key="15">
    <source>
        <dbReference type="EMBL" id="SNZ01149.1"/>
    </source>
</evidence>
<comment type="subunit">
    <text evidence="5">Monomer.</text>
</comment>
<dbReference type="CDD" id="cd09019">
    <property type="entry name" value="galactose_mutarotase_like"/>
    <property type="match status" value="1"/>
</dbReference>
<dbReference type="GO" id="GO:0006006">
    <property type="term" value="P:glucose metabolic process"/>
    <property type="evidence" value="ECO:0007669"/>
    <property type="project" value="TreeGrafter"/>
</dbReference>
<evidence type="ECO:0000256" key="3">
    <source>
        <dbReference type="ARBA" id="ARBA00005028"/>
    </source>
</evidence>
<dbReference type="GO" id="GO:0030246">
    <property type="term" value="F:carbohydrate binding"/>
    <property type="evidence" value="ECO:0007669"/>
    <property type="project" value="InterPro"/>
</dbReference>
<reference evidence="16" key="1">
    <citation type="submission" date="2017-09" db="EMBL/GenBank/DDBJ databases">
        <authorList>
            <person name="Varghese N."/>
            <person name="Submissions S."/>
        </authorList>
    </citation>
    <scope>NUCLEOTIDE SEQUENCE [LARGE SCALE GENOMIC DNA]</scope>
    <source>
        <strain evidence="16">DSM 25885</strain>
    </source>
</reference>
<dbReference type="FunFam" id="2.70.98.10:FF:000003">
    <property type="entry name" value="Aldose 1-epimerase"/>
    <property type="match status" value="1"/>
</dbReference>
<feature type="active site" description="Proton donor" evidence="12">
    <location>
        <position position="205"/>
    </location>
</feature>
<evidence type="ECO:0000256" key="8">
    <source>
        <dbReference type="ARBA" id="ARBA00022837"/>
    </source>
</evidence>
<comment type="catalytic activity">
    <reaction evidence="11">
        <text>alpha-D-glucose = beta-D-glucose</text>
        <dbReference type="Rhea" id="RHEA:10264"/>
        <dbReference type="ChEBI" id="CHEBI:15903"/>
        <dbReference type="ChEBI" id="CHEBI:17925"/>
        <dbReference type="EC" id="5.1.3.3"/>
    </reaction>
</comment>
<dbReference type="Pfam" id="PF01263">
    <property type="entry name" value="Aldose_epim"/>
    <property type="match status" value="1"/>
</dbReference>
<evidence type="ECO:0000256" key="7">
    <source>
        <dbReference type="ARBA" id="ARBA00022553"/>
    </source>
</evidence>
<comment type="similarity">
    <text evidence="4 11">Belongs to the aldose epimerase family.</text>
</comment>
<name>A0A285MVC5_9FLAO</name>
<dbReference type="OrthoDB" id="9779408at2"/>
<feature type="active site" description="Proton acceptor" evidence="12">
    <location>
        <position position="342"/>
    </location>
</feature>
<dbReference type="SUPFAM" id="SSF74650">
    <property type="entry name" value="Galactose mutarotase-like"/>
    <property type="match status" value="1"/>
</dbReference>
<dbReference type="UniPathway" id="UPA00242"/>
<dbReference type="RefSeq" id="WP_097046585.1">
    <property type="nucleotide sequence ID" value="NZ_OBEH01000004.1"/>
</dbReference>
<evidence type="ECO:0000256" key="4">
    <source>
        <dbReference type="ARBA" id="ARBA00006206"/>
    </source>
</evidence>
<keyword evidence="16" id="KW-1185">Reference proteome</keyword>
<keyword evidence="7" id="KW-0597">Phosphoprotein</keyword>
<dbReference type="InterPro" id="IPR008183">
    <property type="entry name" value="Aldose_1/G6P_1-epimerase"/>
</dbReference>
<evidence type="ECO:0000256" key="12">
    <source>
        <dbReference type="PIRSR" id="PIRSR005096-1"/>
    </source>
</evidence>
<dbReference type="InterPro" id="IPR011013">
    <property type="entry name" value="Gal_mutarotase_sf_dom"/>
</dbReference>
<dbReference type="NCBIfam" id="NF008277">
    <property type="entry name" value="PRK11055.1"/>
    <property type="match status" value="1"/>
</dbReference>
<dbReference type="Proteomes" id="UP000219048">
    <property type="component" value="Unassembled WGS sequence"/>
</dbReference>
<evidence type="ECO:0000256" key="11">
    <source>
        <dbReference type="PIRNR" id="PIRNR005096"/>
    </source>
</evidence>
<evidence type="ECO:0000256" key="13">
    <source>
        <dbReference type="PIRSR" id="PIRSR005096-2"/>
    </source>
</evidence>
<dbReference type="GO" id="GO:0033499">
    <property type="term" value="P:galactose catabolic process via UDP-galactose, Leloir pathway"/>
    <property type="evidence" value="ECO:0007669"/>
    <property type="project" value="TreeGrafter"/>
</dbReference>
<evidence type="ECO:0000256" key="14">
    <source>
        <dbReference type="PIRSR" id="PIRSR005096-3"/>
    </source>
</evidence>
<dbReference type="GO" id="GO:0005737">
    <property type="term" value="C:cytoplasm"/>
    <property type="evidence" value="ECO:0007669"/>
    <property type="project" value="UniProtKB-SubCell"/>
</dbReference>
<dbReference type="PANTHER" id="PTHR10091">
    <property type="entry name" value="ALDOSE-1-EPIMERASE"/>
    <property type="match status" value="1"/>
</dbReference>
<feature type="binding site" evidence="14">
    <location>
        <begin position="108"/>
        <end position="109"/>
    </location>
    <ligand>
        <name>beta-D-galactose</name>
        <dbReference type="ChEBI" id="CHEBI:27667"/>
    </ligand>
</feature>
<dbReference type="EC" id="5.1.3.3" evidence="11"/>